<dbReference type="Gene3D" id="1.10.260.40">
    <property type="entry name" value="lambda repressor-like DNA-binding domains"/>
    <property type="match status" value="1"/>
</dbReference>
<sequence length="90" mass="10287">MMNFDDFLNTQMKDPKFKKEYDALEPEFEIIQAMIDARKDAGLTQQELAKRTGIAQSDISKLERGNANPSLRTLRRLAAGMGKKLHIQFT</sequence>
<reference evidence="2 3" key="1">
    <citation type="submission" date="2015-09" db="EMBL/GenBank/DDBJ databases">
        <authorList>
            <consortium name="Pathogen Informatics"/>
        </authorList>
    </citation>
    <scope>NUCLEOTIDE SEQUENCE [LARGE SCALE GENOMIC DNA]</scope>
    <source>
        <strain evidence="2 3">2789STDY5608828</strain>
    </source>
</reference>
<accession>A0A173XD31</accession>
<dbReference type="CDD" id="cd00093">
    <property type="entry name" value="HTH_XRE"/>
    <property type="match status" value="1"/>
</dbReference>
<dbReference type="RefSeq" id="WP_055160513.1">
    <property type="nucleotide sequence ID" value="NZ_CABIWZ010000002.1"/>
</dbReference>
<dbReference type="OrthoDB" id="428540at2"/>
<proteinExistence type="predicted"/>
<name>A0A173XD31_9FIRM</name>
<gene>
    <name evidence="2" type="primary">higA</name>
    <name evidence="2" type="ORF">ERS852385_00585</name>
</gene>
<dbReference type="Pfam" id="PF01381">
    <property type="entry name" value="HTH_3"/>
    <property type="match status" value="1"/>
</dbReference>
<dbReference type="GO" id="GO:0003677">
    <property type="term" value="F:DNA binding"/>
    <property type="evidence" value="ECO:0007669"/>
    <property type="project" value="InterPro"/>
</dbReference>
<dbReference type="PROSITE" id="PS50943">
    <property type="entry name" value="HTH_CROC1"/>
    <property type="match status" value="1"/>
</dbReference>
<dbReference type="STRING" id="187979.ERS852385_00585"/>
<dbReference type="AlphaFoldDB" id="A0A173XD31"/>
<dbReference type="SUPFAM" id="SSF47413">
    <property type="entry name" value="lambda repressor-like DNA-binding domains"/>
    <property type="match status" value="1"/>
</dbReference>
<feature type="domain" description="HTH cro/C1-type" evidence="1">
    <location>
        <begin position="34"/>
        <end position="88"/>
    </location>
</feature>
<dbReference type="InterPro" id="IPR010982">
    <property type="entry name" value="Lambda_DNA-bd_dom_sf"/>
</dbReference>
<dbReference type="EMBL" id="CYYU01000002">
    <property type="protein sequence ID" value="CUN49689.1"/>
    <property type="molecule type" value="Genomic_DNA"/>
</dbReference>
<evidence type="ECO:0000313" key="3">
    <source>
        <dbReference type="Proteomes" id="UP000095546"/>
    </source>
</evidence>
<evidence type="ECO:0000313" key="2">
    <source>
        <dbReference type="EMBL" id="CUN49689.1"/>
    </source>
</evidence>
<keyword evidence="3" id="KW-1185">Reference proteome</keyword>
<protein>
    <submittedName>
        <fullName evidence="2">Antitoxin HigA</fullName>
    </submittedName>
</protein>
<dbReference type="InterPro" id="IPR001387">
    <property type="entry name" value="Cro/C1-type_HTH"/>
</dbReference>
<organism evidence="2 3">
    <name type="scientific">Mitsuokella jalaludinii</name>
    <dbReference type="NCBI Taxonomy" id="187979"/>
    <lineage>
        <taxon>Bacteria</taxon>
        <taxon>Bacillati</taxon>
        <taxon>Bacillota</taxon>
        <taxon>Negativicutes</taxon>
        <taxon>Selenomonadales</taxon>
        <taxon>Selenomonadaceae</taxon>
        <taxon>Mitsuokella</taxon>
    </lineage>
</organism>
<evidence type="ECO:0000259" key="1">
    <source>
        <dbReference type="PROSITE" id="PS50943"/>
    </source>
</evidence>
<dbReference type="Proteomes" id="UP000095546">
    <property type="component" value="Unassembled WGS sequence"/>
</dbReference>
<dbReference type="SMART" id="SM00530">
    <property type="entry name" value="HTH_XRE"/>
    <property type="match status" value="1"/>
</dbReference>